<dbReference type="RefSeq" id="WP_147748649.1">
    <property type="nucleotide sequence ID" value="NZ_SAXZ01000014.1"/>
</dbReference>
<keyword evidence="1" id="KW-0175">Coiled coil</keyword>
<accession>A0ABY3K6K2</accession>
<name>A0ABY3K6K2_9SPIR</name>
<evidence type="ECO:0000256" key="1">
    <source>
        <dbReference type="SAM" id="Coils"/>
    </source>
</evidence>
<gene>
    <name evidence="2" type="ORF">EPJ71_10395</name>
</gene>
<comment type="caution">
    <text evidence="2">The sequence shown here is derived from an EMBL/GenBank/DDBJ whole genome shotgun (WGS) entry which is preliminary data.</text>
</comment>
<evidence type="ECO:0000313" key="3">
    <source>
        <dbReference type="Proteomes" id="UP000322659"/>
    </source>
</evidence>
<protein>
    <submittedName>
        <fullName evidence="2">Uncharacterized protein</fullName>
    </submittedName>
</protein>
<feature type="coiled-coil region" evidence="1">
    <location>
        <begin position="138"/>
        <end position="165"/>
    </location>
</feature>
<dbReference type="Proteomes" id="UP000322659">
    <property type="component" value="Unassembled WGS sequence"/>
</dbReference>
<feature type="coiled-coil region" evidence="1">
    <location>
        <begin position="59"/>
        <end position="86"/>
    </location>
</feature>
<dbReference type="EMBL" id="SAXZ01000014">
    <property type="protein sequence ID" value="TXJ31134.1"/>
    <property type="molecule type" value="Genomic_DNA"/>
</dbReference>
<organism evidence="2 3">
    <name type="scientific">Brachyspira aalborgi</name>
    <dbReference type="NCBI Taxonomy" id="29522"/>
    <lineage>
        <taxon>Bacteria</taxon>
        <taxon>Pseudomonadati</taxon>
        <taxon>Spirochaetota</taxon>
        <taxon>Spirochaetia</taxon>
        <taxon>Brachyspirales</taxon>
        <taxon>Brachyspiraceae</taxon>
        <taxon>Brachyspira</taxon>
    </lineage>
</organism>
<proteinExistence type="predicted"/>
<reference evidence="2 3" key="1">
    <citation type="journal article" date="1992" name="Lakartidningen">
        <title>[Penicillin V and not amoxicillin is the first choice preparation in acute otitis].</title>
        <authorList>
            <person name="Kamme C."/>
            <person name="Lundgren K."/>
            <person name="Prellner K."/>
        </authorList>
    </citation>
    <scope>NUCLEOTIDE SEQUENCE [LARGE SCALE GENOMIC DNA]</scope>
    <source>
        <strain evidence="2 3">PC5099IV</strain>
    </source>
</reference>
<keyword evidence="3" id="KW-1185">Reference proteome</keyword>
<evidence type="ECO:0000313" key="2">
    <source>
        <dbReference type="EMBL" id="TXJ31134.1"/>
    </source>
</evidence>
<sequence>MTHEERDILKLSEEQANLLDGNVMDAFYTKVQKMIKAGAGAFNEDDIIVYMLAKKYILHENKNIDKNTMSEEIQDLSEDVKKSFNEVYKEYKDIKHKYSKMTNSIDKADVVEAHKRMSDGLHNILDYIEDLFRDLYSCSECEEERNELKKSIKNLALEYKIINKE</sequence>